<dbReference type="FunFam" id="1.10.390.10:FF:000006">
    <property type="entry name" value="Puromycin-sensitive aminopeptidase"/>
    <property type="match status" value="2"/>
</dbReference>
<comment type="cofactor">
    <cofactor evidence="15">
        <name>Zn(2+)</name>
        <dbReference type="ChEBI" id="CHEBI:29105"/>
    </cofactor>
    <text evidence="15">Binds 1 zinc ion per subunit.</text>
</comment>
<dbReference type="SUPFAM" id="SSF55486">
    <property type="entry name" value="Metalloproteases ('zincins'), catalytic domain"/>
    <property type="match status" value="2"/>
</dbReference>
<accession>A0A915NUC1</accession>
<dbReference type="InterPro" id="IPR024571">
    <property type="entry name" value="ERAP1-like_C_dom"/>
</dbReference>
<comment type="catalytic activity">
    <reaction evidence="10">
        <text>Release of an N-terminal amino acid, preferentially alanine, from a wide range of peptides, amides and arylamides.</text>
        <dbReference type="EC" id="3.4.11.14"/>
    </reaction>
</comment>
<evidence type="ECO:0000256" key="4">
    <source>
        <dbReference type="ARBA" id="ARBA00022490"/>
    </source>
</evidence>
<dbReference type="InterPro" id="IPR001930">
    <property type="entry name" value="Peptidase_M1"/>
</dbReference>
<dbReference type="Pfam" id="PF17900">
    <property type="entry name" value="Peptidase_M1_N"/>
    <property type="match status" value="2"/>
</dbReference>
<evidence type="ECO:0000313" key="20">
    <source>
        <dbReference type="Proteomes" id="UP000887560"/>
    </source>
</evidence>
<dbReference type="GO" id="GO:0043171">
    <property type="term" value="P:peptide catabolic process"/>
    <property type="evidence" value="ECO:0007669"/>
    <property type="project" value="TreeGrafter"/>
</dbReference>
<dbReference type="CDD" id="cd09601">
    <property type="entry name" value="M1_APN-Q_like"/>
    <property type="match status" value="2"/>
</dbReference>
<dbReference type="EC" id="3.4.11.14" evidence="11"/>
<keyword evidence="9" id="KW-0482">Metalloprotease</keyword>
<keyword evidence="20" id="KW-1185">Reference proteome</keyword>
<dbReference type="PANTHER" id="PTHR11533">
    <property type="entry name" value="PROTEASE M1 ZINC METALLOPROTEASE"/>
    <property type="match status" value="1"/>
</dbReference>
<dbReference type="InterPro" id="IPR014782">
    <property type="entry name" value="Peptidase_M1_dom"/>
</dbReference>
<keyword evidence="8 15" id="KW-0862">Zinc</keyword>
<protein>
    <recommendedName>
        <fullName evidence="12">Puromycin-sensitive aminopeptidase</fullName>
        <ecNumber evidence="11">3.4.11.14</ecNumber>
    </recommendedName>
    <alternativeName>
        <fullName evidence="13">Cytosol alanyl aminopeptidase</fullName>
    </alternativeName>
</protein>
<evidence type="ECO:0000256" key="1">
    <source>
        <dbReference type="ARBA" id="ARBA00004496"/>
    </source>
</evidence>
<dbReference type="Proteomes" id="UP000887560">
    <property type="component" value="Unplaced"/>
</dbReference>
<feature type="domain" description="ERAP1-like C-terminal" evidence="18">
    <location>
        <begin position="1417"/>
        <end position="1726"/>
    </location>
</feature>
<evidence type="ECO:0000256" key="13">
    <source>
        <dbReference type="ARBA" id="ARBA00081993"/>
    </source>
</evidence>
<dbReference type="Gene3D" id="2.60.40.1910">
    <property type="match status" value="1"/>
</dbReference>
<feature type="site" description="Transition state stabilizer" evidence="16">
    <location>
        <position position="1277"/>
    </location>
</feature>
<dbReference type="GO" id="GO:0008270">
    <property type="term" value="F:zinc ion binding"/>
    <property type="evidence" value="ECO:0007669"/>
    <property type="project" value="InterPro"/>
</dbReference>
<feature type="domain" description="Aminopeptidase N-like N-terminal" evidence="19">
    <location>
        <begin position="15"/>
        <end position="198"/>
    </location>
</feature>
<dbReference type="Gene3D" id="1.10.390.10">
    <property type="entry name" value="Neutral Protease Domain 2"/>
    <property type="match status" value="2"/>
</dbReference>
<name>A0A915NUC1_9BILA</name>
<evidence type="ECO:0000256" key="9">
    <source>
        <dbReference type="ARBA" id="ARBA00023049"/>
    </source>
</evidence>
<keyword evidence="3" id="KW-0031">Aminopeptidase</keyword>
<dbReference type="Gene3D" id="2.60.40.1730">
    <property type="entry name" value="tricorn interacting facor f3 domain"/>
    <property type="match status" value="2"/>
</dbReference>
<dbReference type="PANTHER" id="PTHR11533:SF174">
    <property type="entry name" value="PUROMYCIN-SENSITIVE AMINOPEPTIDASE-RELATED"/>
    <property type="match status" value="1"/>
</dbReference>
<feature type="domain" description="Peptidase M1 membrane alanine aminopeptidase" evidence="17">
    <location>
        <begin position="332"/>
        <end position="467"/>
    </location>
</feature>
<dbReference type="InterPro" id="IPR050344">
    <property type="entry name" value="Peptidase_M1_aminopeptidases"/>
</dbReference>
<dbReference type="GO" id="GO:0005615">
    <property type="term" value="C:extracellular space"/>
    <property type="evidence" value="ECO:0007669"/>
    <property type="project" value="TreeGrafter"/>
</dbReference>
<dbReference type="InterPro" id="IPR034016">
    <property type="entry name" value="M1_APN-typ"/>
</dbReference>
<feature type="binding site" evidence="15">
    <location>
        <position position="1195"/>
    </location>
    <ligand>
        <name>Zn(2+)</name>
        <dbReference type="ChEBI" id="CHEBI:29105"/>
        <note>catalytic</note>
    </ligand>
</feature>
<dbReference type="Gene3D" id="1.25.50.20">
    <property type="match status" value="2"/>
</dbReference>
<feature type="binding site" evidence="15">
    <location>
        <position position="1191"/>
    </location>
    <ligand>
        <name>Zn(2+)</name>
        <dbReference type="ChEBI" id="CHEBI:29105"/>
        <note>catalytic</note>
    </ligand>
</feature>
<dbReference type="Pfam" id="PF01433">
    <property type="entry name" value="Peptidase_M1"/>
    <property type="match status" value="3"/>
</dbReference>
<keyword evidence="7" id="KW-0378">Hydrolase</keyword>
<evidence type="ECO:0000256" key="16">
    <source>
        <dbReference type="PIRSR" id="PIRSR634016-4"/>
    </source>
</evidence>
<evidence type="ECO:0000256" key="6">
    <source>
        <dbReference type="ARBA" id="ARBA00022723"/>
    </source>
</evidence>
<dbReference type="GO" id="GO:0070006">
    <property type="term" value="F:metalloaminopeptidase activity"/>
    <property type="evidence" value="ECO:0007669"/>
    <property type="project" value="TreeGrafter"/>
</dbReference>
<feature type="active site" description="Proton acceptor" evidence="14">
    <location>
        <position position="1192"/>
    </location>
</feature>
<dbReference type="WBParaSite" id="scf7180000421711.g7654">
    <property type="protein sequence ID" value="scf7180000421711.g7654"/>
    <property type="gene ID" value="scf7180000421711.g7654"/>
</dbReference>
<feature type="binding site" evidence="15">
    <location>
        <position position="1214"/>
    </location>
    <ligand>
        <name>Zn(2+)</name>
        <dbReference type="ChEBI" id="CHEBI:29105"/>
        <note>catalytic</note>
    </ligand>
</feature>
<evidence type="ECO:0000313" key="21">
    <source>
        <dbReference type="WBParaSite" id="scf7180000421711.g7654"/>
    </source>
</evidence>
<dbReference type="FunFam" id="2.60.40.1730:FF:000002">
    <property type="entry name" value="Aminopeptidase"/>
    <property type="match status" value="2"/>
</dbReference>
<dbReference type="InterPro" id="IPR045357">
    <property type="entry name" value="Aminopeptidase_N-like_N"/>
</dbReference>
<dbReference type="InterPro" id="IPR042097">
    <property type="entry name" value="Aminopeptidase_N-like_N_sf"/>
</dbReference>
<feature type="domain" description="Peptidase M1 membrane alanine aminopeptidase" evidence="17">
    <location>
        <begin position="233"/>
        <end position="319"/>
    </location>
</feature>
<proteinExistence type="inferred from homology"/>
<evidence type="ECO:0000256" key="3">
    <source>
        <dbReference type="ARBA" id="ARBA00022438"/>
    </source>
</evidence>
<comment type="subcellular location">
    <subcellularLocation>
        <location evidence="1">Cytoplasm</location>
    </subcellularLocation>
</comment>
<feature type="domain" description="Aminopeptidase N-like N-terminal" evidence="19">
    <location>
        <begin position="901"/>
        <end position="1084"/>
    </location>
</feature>
<keyword evidence="6 15" id="KW-0479">Metal-binding</keyword>
<dbReference type="Pfam" id="PF11838">
    <property type="entry name" value="ERAP1_C"/>
    <property type="match status" value="2"/>
</dbReference>
<organism evidence="20 21">
    <name type="scientific">Meloidogyne floridensis</name>
    <dbReference type="NCBI Taxonomy" id="298350"/>
    <lineage>
        <taxon>Eukaryota</taxon>
        <taxon>Metazoa</taxon>
        <taxon>Ecdysozoa</taxon>
        <taxon>Nematoda</taxon>
        <taxon>Chromadorea</taxon>
        <taxon>Rhabditida</taxon>
        <taxon>Tylenchina</taxon>
        <taxon>Tylenchomorpha</taxon>
        <taxon>Tylenchoidea</taxon>
        <taxon>Meloidogynidae</taxon>
        <taxon>Meloidogyninae</taxon>
        <taxon>Meloidogyne</taxon>
    </lineage>
</organism>
<keyword evidence="5" id="KW-0645">Protease</keyword>
<dbReference type="GO" id="GO:0016285">
    <property type="term" value="F:alanyl aminopeptidase activity"/>
    <property type="evidence" value="ECO:0007669"/>
    <property type="project" value="UniProtKB-EC"/>
</dbReference>
<evidence type="ECO:0000256" key="14">
    <source>
        <dbReference type="PIRSR" id="PIRSR634016-1"/>
    </source>
</evidence>
<evidence type="ECO:0000256" key="12">
    <source>
        <dbReference type="ARBA" id="ARBA00074113"/>
    </source>
</evidence>
<evidence type="ECO:0000256" key="10">
    <source>
        <dbReference type="ARBA" id="ARBA00052895"/>
    </source>
</evidence>
<evidence type="ECO:0000256" key="8">
    <source>
        <dbReference type="ARBA" id="ARBA00022833"/>
    </source>
</evidence>
<dbReference type="FunFam" id="2.60.40.1910:FF:000002">
    <property type="entry name" value="Aminopeptidase"/>
    <property type="match status" value="1"/>
</dbReference>
<reference evidence="21" key="1">
    <citation type="submission" date="2022-11" db="UniProtKB">
        <authorList>
            <consortium name="WormBaseParasite"/>
        </authorList>
    </citation>
    <scope>IDENTIFICATION</scope>
</reference>
<comment type="similarity">
    <text evidence="2">Belongs to the peptidase M1 family.</text>
</comment>
<dbReference type="GO" id="GO:0005737">
    <property type="term" value="C:cytoplasm"/>
    <property type="evidence" value="ECO:0007669"/>
    <property type="project" value="UniProtKB-SubCell"/>
</dbReference>
<dbReference type="GO" id="GO:0042277">
    <property type="term" value="F:peptide binding"/>
    <property type="evidence" value="ECO:0007669"/>
    <property type="project" value="TreeGrafter"/>
</dbReference>
<dbReference type="GO" id="GO:0016020">
    <property type="term" value="C:membrane"/>
    <property type="evidence" value="ECO:0007669"/>
    <property type="project" value="TreeGrafter"/>
</dbReference>
<evidence type="ECO:0000256" key="5">
    <source>
        <dbReference type="ARBA" id="ARBA00022670"/>
    </source>
</evidence>
<evidence type="ECO:0000256" key="7">
    <source>
        <dbReference type="ARBA" id="ARBA00022801"/>
    </source>
</evidence>
<dbReference type="InterPro" id="IPR027268">
    <property type="entry name" value="Peptidase_M4/M1_CTD_sf"/>
</dbReference>
<evidence type="ECO:0000256" key="15">
    <source>
        <dbReference type="PIRSR" id="PIRSR634016-3"/>
    </source>
</evidence>
<sequence>MAEEKFSKLPELVKTSRYEIQLAPCLRSSTFKGSEKIYLDILKPTNYFKLHSKEIEIEKTSLKLADGTVIKELKIELDRRWELLTVHFPSELAPQSVELDLEFIGGISNELKGFYRSPYKDEAGDRKILASTQFESAYARRAFPCFDEPTYKAHFDIQLEVDEQLTALSNMNITEEKIIGNGKKLVTFARTPLMSTYLVAFAVGEFEYIESKTNDGCIVRVYTVPGKKDKGHYSLSVAVKAIEWFSEWYGIRMPLPKCDLIAIPEFSMGAMENWGLITFREVCILCDPVLTSSTLKERITHVVSHEVGHFWFGNLTTMVSLFIFVGLVVPCLVCSKWWCDLWLKEGFASFMEYVLIGHNFPEFKVWMNFISSRIMTAMERDSLRNSHPIEVPINNPNELEEIYDAITYAKSCSVIRMLFNYLGEPTFQKGAQIYLDRFKYSNAITTDLWKCLNEASGIDVGSLMSSWTQQVGFPLVTVQEKILDGDKRELILKQRLSVTVRSDPSKPAAKFLLTKEEDKFVIEGVKSSEWIKVNSNFSSFFRVFYPDEMLKKLLQGIQDKELDVIDRFQIADDLFAVISAGHLPISQFLDFFSVCDKEDDLIVWQSIATGLAKIRQLVANLNDVELKDKFNRFVCKVIEPVAERYGWEPNKGEDMQTSQLRPLLIGMLSRSQHLQTIETALNKFNEHVEKGTELVPELRTTIMQTAGRSNDEKIILALQKILTTCNFSEVEIGCIVALGQCTDLKLLEKVFEHGILERNIRSQDVFYLFCSVNSSANSAAQRFLWNFFKDNLKLLMLYWEPSSALFQKCLLWSADNFCTSSDADDLQKFCKENFTERVLGTLDSTISRVLEQIKLNGEFMKNNSKSNINLLRTSLHRLLVPRISNLTMADKFSRIPELAKTSRYEIRLAPCLETFKLKGSEKIHLDILKPTNYLKLYSKGIEIENASLKLADGTVIKEIKNEFDRKWELLTINFPSELPPQRIELNFDFNGEISSELSGFYRSPYKDATGNKKMLASTQFESVFARRAFPCFDEPTYKAHFDIQLEVDEQLTALSNMNVTEEKIIGNGKKLVTFARTPLMSTYLVAFAVGEFEYIESKTNDGCIVRVYTVPGKKDKGHYSLSVAVKAIEWFSEWYGIKMPLPKCDLIAIPEFSMGAMENWGLITFRESTLLCDPVLTSSVTKQNITQTVVHEVGHFWFGNLTTMKWWGDLWLKEGFATFMEFVMIGYNYPEFKLWLHFVSSKIVSAMARDSMRNSHPIEVPINNPNELEDIYDVITYDKSNCVIRMLFDYLGEPSFQKGAHIYLDRFKYSNATTEDLWKCMSEASGVDVGALMSSWTQQVGFPLVTVQEKILDGDKRELILKQRRFLIDGSIDENKPVWQIPVSVTVRSDPSKPAAKFLLTKEEDKFVIEGVKSSEWIKVNSNFSSFFRVFYPDEMLKKLLQGIQDKELDVIDRFQIADDLFEIITAGLLPISQFLEFFSVCGKEDNLIVWQSIISCLSQINHILINLDDDGRLLERFNRFVIKIIEPVAERYGWEPKEGEDMQTSQLRSLLIGRLSRAKHLPTIEVALNKFKEHVEKGAEIVPELRAIIYATAARSNDAKIIETLQNILTTCNFAEIENTCIMALGQCTDLKLLEQIFNHGILDNNIRSQDIFRLFASVNCSNNSAASRFAWNFFKDNIDLMTKLWDPSSSLFEKALSLSSNHFCSASDSNDFQNFVKSIFSGSALETLQGPIQRIVERIKLNGQFMKNHTQNLQEYLQANGY</sequence>
<feature type="domain" description="Peptidase M1 membrane alanine aminopeptidase" evidence="17">
    <location>
        <begin position="1119"/>
        <end position="1336"/>
    </location>
</feature>
<evidence type="ECO:0000256" key="2">
    <source>
        <dbReference type="ARBA" id="ARBA00010136"/>
    </source>
</evidence>
<evidence type="ECO:0000259" key="19">
    <source>
        <dbReference type="Pfam" id="PF17900"/>
    </source>
</evidence>
<evidence type="ECO:0000256" key="11">
    <source>
        <dbReference type="ARBA" id="ARBA00066316"/>
    </source>
</evidence>
<evidence type="ECO:0000259" key="17">
    <source>
        <dbReference type="Pfam" id="PF01433"/>
    </source>
</evidence>
<evidence type="ECO:0000259" key="18">
    <source>
        <dbReference type="Pfam" id="PF11838"/>
    </source>
</evidence>
<dbReference type="PRINTS" id="PR00756">
    <property type="entry name" value="ALADIPTASE"/>
</dbReference>
<dbReference type="GO" id="GO:0006508">
    <property type="term" value="P:proteolysis"/>
    <property type="evidence" value="ECO:0007669"/>
    <property type="project" value="UniProtKB-KW"/>
</dbReference>
<keyword evidence="4" id="KW-0963">Cytoplasm</keyword>
<dbReference type="SUPFAM" id="SSF63737">
    <property type="entry name" value="Leukotriene A4 hydrolase N-terminal domain"/>
    <property type="match status" value="2"/>
</dbReference>
<feature type="domain" description="ERAP1-like C-terminal" evidence="18">
    <location>
        <begin position="530"/>
        <end position="854"/>
    </location>
</feature>